<dbReference type="GO" id="GO:0009245">
    <property type="term" value="P:lipid A biosynthetic process"/>
    <property type="evidence" value="ECO:0007669"/>
    <property type="project" value="TreeGrafter"/>
</dbReference>
<dbReference type="STRING" id="1086013.SAMN05421774_105293"/>
<dbReference type="PANTHER" id="PTHR34990:SF2">
    <property type="entry name" value="BLL8164 PROTEIN"/>
    <property type="match status" value="1"/>
</dbReference>
<dbReference type="CDD" id="cd07398">
    <property type="entry name" value="MPP_YbbF-LpxH"/>
    <property type="match status" value="1"/>
</dbReference>
<comment type="similarity">
    <text evidence="1">Belongs to the metallophosphoesterase superfamily. YfcE family.</text>
</comment>
<dbReference type="Gene3D" id="3.60.21.10">
    <property type="match status" value="1"/>
</dbReference>
<evidence type="ECO:0000259" key="2">
    <source>
        <dbReference type="Pfam" id="PF12850"/>
    </source>
</evidence>
<name>A0A1N7PIT8_9RHOB</name>
<dbReference type="GO" id="GO:0046872">
    <property type="term" value="F:metal ion binding"/>
    <property type="evidence" value="ECO:0007669"/>
    <property type="project" value="UniProtKB-KW"/>
</dbReference>
<proteinExistence type="inferred from homology"/>
<accession>A0A1N7PIT8</accession>
<evidence type="ECO:0000313" key="4">
    <source>
        <dbReference type="Proteomes" id="UP000186141"/>
    </source>
</evidence>
<dbReference type="PANTHER" id="PTHR34990">
    <property type="entry name" value="UDP-2,3-DIACYLGLUCOSAMINE HYDROLASE-RELATED"/>
    <property type="match status" value="1"/>
</dbReference>
<dbReference type="GO" id="GO:0008758">
    <property type="term" value="F:UDP-2,3-diacylglucosamine hydrolase activity"/>
    <property type="evidence" value="ECO:0007669"/>
    <property type="project" value="TreeGrafter"/>
</dbReference>
<dbReference type="SUPFAM" id="SSF56300">
    <property type="entry name" value="Metallo-dependent phosphatases"/>
    <property type="match status" value="1"/>
</dbReference>
<dbReference type="Proteomes" id="UP000186141">
    <property type="component" value="Unassembled WGS sequence"/>
</dbReference>
<dbReference type="InterPro" id="IPR024654">
    <property type="entry name" value="Calcineurin-like_PHP_lpxH"/>
</dbReference>
<dbReference type="EMBL" id="FTOT01000005">
    <property type="protein sequence ID" value="SIT10498.1"/>
    <property type="molecule type" value="Genomic_DNA"/>
</dbReference>
<organism evidence="3 4">
    <name type="scientific">Gemmobacter megaterium</name>
    <dbReference type="NCBI Taxonomy" id="1086013"/>
    <lineage>
        <taxon>Bacteria</taxon>
        <taxon>Pseudomonadati</taxon>
        <taxon>Pseudomonadota</taxon>
        <taxon>Alphaproteobacteria</taxon>
        <taxon>Rhodobacterales</taxon>
        <taxon>Paracoccaceae</taxon>
        <taxon>Gemmobacter</taxon>
    </lineage>
</organism>
<evidence type="ECO:0000313" key="3">
    <source>
        <dbReference type="EMBL" id="SIT10498.1"/>
    </source>
</evidence>
<dbReference type="AlphaFoldDB" id="A0A1N7PIT8"/>
<evidence type="ECO:0000256" key="1">
    <source>
        <dbReference type="ARBA" id="ARBA00008950"/>
    </source>
</evidence>
<protein>
    <submittedName>
        <fullName evidence="3">UDP-2,3-diacylglucosamine pyrophosphatase LpxH</fullName>
    </submittedName>
</protein>
<dbReference type="Pfam" id="PF12850">
    <property type="entry name" value="Metallophos_2"/>
    <property type="match status" value="1"/>
</dbReference>
<dbReference type="InterPro" id="IPR029052">
    <property type="entry name" value="Metallo-depent_PP-like"/>
</dbReference>
<sequence>MQTGLPMHSLRTETATARLALRALFVSDLHLGALTSRADAFLDFLRRVEADQIFLVGDIFEMWSGAPTRWRRPQTSVLEELGARRAAGVQVMYLPGNHDDSPRAAEFAADWGFEHKPHHLHQTLSGARYLVLHGDQFDARVLRSATMTRVGVRLEGMLHGMDRSVGRWRRRRVRIAGRVVPRFHRLMLVGNRYQQRLAQAAQTHACHGVICGHFHLAALHRRHGIVYANCGDWIDSLTAMTEGTDGILRLMRWCPQTRDLTVVAQA</sequence>
<dbReference type="GO" id="GO:0016020">
    <property type="term" value="C:membrane"/>
    <property type="evidence" value="ECO:0007669"/>
    <property type="project" value="GOC"/>
</dbReference>
<gene>
    <name evidence="3" type="ORF">SAMN05421774_105293</name>
</gene>
<feature type="domain" description="Calcineurin-like phosphoesterase" evidence="2">
    <location>
        <begin position="23"/>
        <end position="233"/>
    </location>
</feature>
<keyword evidence="4" id="KW-1185">Reference proteome</keyword>
<dbReference type="InterPro" id="IPR043461">
    <property type="entry name" value="LpxH-like"/>
</dbReference>
<reference evidence="3 4" key="1">
    <citation type="submission" date="2017-01" db="EMBL/GenBank/DDBJ databases">
        <authorList>
            <person name="Mah S.A."/>
            <person name="Swanson W.J."/>
            <person name="Moy G.W."/>
            <person name="Vacquier V.D."/>
        </authorList>
    </citation>
    <scope>NUCLEOTIDE SEQUENCE [LARGE SCALE GENOMIC DNA]</scope>
    <source>
        <strain evidence="3 4">DSM 26375</strain>
    </source>
</reference>